<organism evidence="3 4">
    <name type="scientific">Photobacterium aphoticum</name>
    <dbReference type="NCBI Taxonomy" id="754436"/>
    <lineage>
        <taxon>Bacteria</taxon>
        <taxon>Pseudomonadati</taxon>
        <taxon>Pseudomonadota</taxon>
        <taxon>Gammaproteobacteria</taxon>
        <taxon>Vibrionales</taxon>
        <taxon>Vibrionaceae</taxon>
        <taxon>Photobacterium</taxon>
    </lineage>
</organism>
<dbReference type="Pfam" id="PF16036">
    <property type="entry name" value="Chalcone_3"/>
    <property type="match status" value="1"/>
</dbReference>
<reference evidence="3 4" key="1">
    <citation type="submission" date="2015-05" db="EMBL/GenBank/DDBJ databases">
        <title>Photobacterium galathea sp. nov.</title>
        <authorList>
            <person name="Machado H."/>
            <person name="Gram L."/>
        </authorList>
    </citation>
    <scope>NUCLEOTIDE SEQUENCE [LARGE SCALE GENOMIC DNA]</scope>
    <source>
        <strain evidence="3 4">DSM 25995</strain>
    </source>
</reference>
<gene>
    <name evidence="3" type="ORF">ABT58_06080</name>
</gene>
<feature type="chain" id="PRO_5005251865" evidence="1">
    <location>
        <begin position="20"/>
        <end position="168"/>
    </location>
</feature>
<feature type="signal peptide" evidence="1">
    <location>
        <begin position="1"/>
        <end position="19"/>
    </location>
</feature>
<proteinExistence type="predicted"/>
<dbReference type="AlphaFoldDB" id="A0A0J1GR13"/>
<dbReference type="EMBL" id="LDOV01000010">
    <property type="protein sequence ID" value="KLV02170.1"/>
    <property type="molecule type" value="Genomic_DNA"/>
</dbReference>
<dbReference type="OrthoDB" id="8527419at2"/>
<sequence>MLTLSLLVLLSVLALPAKASSVTSSWQSWPAVGDATLKWGPWVIYDSELRSPSGRYLSQDHDLALVIKYRRNIDKDDLIEATDDQWQHLGISKAKRDKWLRTLSQIWPDVKKGDRLIYVLQNDQGRFYRDNRQIGVVQDREMSQSFLHIWLSPNTSYPQIRQQLIGMR</sequence>
<accession>A0A0J1GR13</accession>
<protein>
    <submittedName>
        <fullName evidence="3">Periplasmic protein</fullName>
    </submittedName>
</protein>
<name>A0A0J1GR13_9GAMM</name>
<evidence type="ECO:0000313" key="4">
    <source>
        <dbReference type="Proteomes" id="UP000036426"/>
    </source>
</evidence>
<evidence type="ECO:0000259" key="2">
    <source>
        <dbReference type="Pfam" id="PF16036"/>
    </source>
</evidence>
<dbReference type="Proteomes" id="UP000036426">
    <property type="component" value="Unassembled WGS sequence"/>
</dbReference>
<comment type="caution">
    <text evidence="3">The sequence shown here is derived from an EMBL/GenBank/DDBJ whole genome shotgun (WGS) entry which is preliminary data.</text>
</comment>
<evidence type="ECO:0000313" key="3">
    <source>
        <dbReference type="EMBL" id="KLV02170.1"/>
    </source>
</evidence>
<feature type="domain" description="Chalcone isomerase" evidence="2">
    <location>
        <begin position="56"/>
        <end position="166"/>
    </location>
</feature>
<evidence type="ECO:0000256" key="1">
    <source>
        <dbReference type="SAM" id="SignalP"/>
    </source>
</evidence>
<keyword evidence="1" id="KW-0732">Signal</keyword>
<keyword evidence="4" id="KW-1185">Reference proteome</keyword>
<dbReference type="PATRIC" id="fig|754436.4.peg.1290"/>
<dbReference type="InterPro" id="IPR016087">
    <property type="entry name" value="Chalcone_isomerase"/>
</dbReference>